<comment type="similarity">
    <text evidence="1 7">Belongs to the peptidase M16 family.</text>
</comment>
<evidence type="ECO:0000256" key="1">
    <source>
        <dbReference type="ARBA" id="ARBA00007261"/>
    </source>
</evidence>
<dbReference type="InterPro" id="IPR011765">
    <property type="entry name" value="Pept_M16_N"/>
</dbReference>
<dbReference type="InterPro" id="IPR011249">
    <property type="entry name" value="Metalloenz_LuxS/M16"/>
</dbReference>
<accession>A0A0C9R5C2</accession>
<dbReference type="InterPro" id="IPR007863">
    <property type="entry name" value="Peptidase_M16_C"/>
</dbReference>
<dbReference type="Proteomes" id="UP000694866">
    <property type="component" value="Unplaced"/>
</dbReference>
<dbReference type="GO" id="GO:0005737">
    <property type="term" value="C:cytoplasm"/>
    <property type="evidence" value="ECO:0007669"/>
    <property type="project" value="UniProtKB-ARBA"/>
</dbReference>
<dbReference type="Pfam" id="PF22456">
    <property type="entry name" value="PqqF-like_C_4"/>
    <property type="match status" value="1"/>
</dbReference>
<dbReference type="InterPro" id="IPR001431">
    <property type="entry name" value="Pept_M16_Zn_BS"/>
</dbReference>
<feature type="domain" description="Peptidase M16 C-terminal" evidence="10">
    <location>
        <begin position="332"/>
        <end position="518"/>
    </location>
</feature>
<dbReference type="EMBL" id="GBYB01007977">
    <property type="protein sequence ID" value="JAG77744.1"/>
    <property type="molecule type" value="Transcribed_RNA"/>
</dbReference>
<dbReference type="RefSeq" id="XP_011306829.1">
    <property type="nucleotide sequence ID" value="XM_011308527.1"/>
</dbReference>
<evidence type="ECO:0000256" key="3">
    <source>
        <dbReference type="ARBA" id="ARBA00022723"/>
    </source>
</evidence>
<evidence type="ECO:0000256" key="6">
    <source>
        <dbReference type="ARBA" id="ARBA00023049"/>
    </source>
</evidence>
<keyword evidence="17" id="KW-1185">Reference proteome</keyword>
<evidence type="ECO:0000259" key="10">
    <source>
        <dbReference type="Pfam" id="PF05193"/>
    </source>
</evidence>
<evidence type="ECO:0000259" key="9">
    <source>
        <dbReference type="Pfam" id="PF00675"/>
    </source>
</evidence>
<reference evidence="13" key="1">
    <citation type="submission" date="2015-01" db="EMBL/GenBank/DDBJ databases">
        <title>Transcriptome Assembly of Fopius arisanus.</title>
        <authorList>
            <person name="Geib S."/>
        </authorList>
    </citation>
    <scope>NUCLEOTIDE SEQUENCE</scope>
</reference>
<dbReference type="GO" id="GO:0046872">
    <property type="term" value="F:metal ion binding"/>
    <property type="evidence" value="ECO:0007669"/>
    <property type="project" value="UniProtKB-KW"/>
</dbReference>
<dbReference type="PROSITE" id="PS00143">
    <property type="entry name" value="INSULINASE"/>
    <property type="match status" value="1"/>
</dbReference>
<proteinExistence type="inferred from homology"/>
<gene>
    <name evidence="13" type="primary">Nrd1_0</name>
    <name evidence="18" type="synonym">LOC105268729</name>
    <name evidence="14" type="synonym">Nrd1_1</name>
    <name evidence="16" type="synonym">Nrd1_2</name>
    <name evidence="15" type="synonym">Nrd1_3</name>
    <name evidence="16" type="ORF">g.56017</name>
    <name evidence="13" type="ORF">g.56021</name>
    <name evidence="14" type="ORF">g.56028</name>
    <name evidence="15" type="ORF">g.56039</name>
</gene>
<evidence type="ECO:0000313" key="13">
    <source>
        <dbReference type="EMBL" id="JAG77744.1"/>
    </source>
</evidence>
<feature type="domain" description="Peptidase M16 middle/third" evidence="11">
    <location>
        <begin position="524"/>
        <end position="805"/>
    </location>
</feature>
<feature type="domain" description="Peptidase M16 N-terminal" evidence="9">
    <location>
        <begin position="178"/>
        <end position="302"/>
    </location>
</feature>
<feature type="region of interest" description="Disordered" evidence="8">
    <location>
        <begin position="133"/>
        <end position="157"/>
    </location>
</feature>
<dbReference type="EMBL" id="GBYB01012252">
    <property type="protein sequence ID" value="JAG82019.1"/>
    <property type="molecule type" value="Transcribed_RNA"/>
</dbReference>
<dbReference type="PANTHER" id="PTHR43690">
    <property type="entry name" value="NARDILYSIN"/>
    <property type="match status" value="1"/>
</dbReference>
<dbReference type="Gene3D" id="3.30.830.10">
    <property type="entry name" value="Metalloenzyme, LuxS/M16 peptidase-like"/>
    <property type="match status" value="4"/>
</dbReference>
<feature type="domain" description="Coenzyme PQQ synthesis protein F-like C-terminal lobe" evidence="12">
    <location>
        <begin position="911"/>
        <end position="1012"/>
    </location>
</feature>
<evidence type="ECO:0000259" key="12">
    <source>
        <dbReference type="Pfam" id="PF22456"/>
    </source>
</evidence>
<keyword evidence="6" id="KW-0482">Metalloprotease</keyword>
<evidence type="ECO:0000259" key="11">
    <source>
        <dbReference type="Pfam" id="PF16187"/>
    </source>
</evidence>
<evidence type="ECO:0000256" key="8">
    <source>
        <dbReference type="SAM" id="MobiDB-lite"/>
    </source>
</evidence>
<feature type="compositionally biased region" description="Low complexity" evidence="8">
    <location>
        <begin position="144"/>
        <end position="157"/>
    </location>
</feature>
<evidence type="ECO:0000256" key="7">
    <source>
        <dbReference type="RuleBase" id="RU004447"/>
    </source>
</evidence>
<protein>
    <submittedName>
        <fullName evidence="18">Nardilysin</fullName>
    </submittedName>
    <submittedName>
        <fullName evidence="13">Nrd1_0 protein</fullName>
    </submittedName>
    <submittedName>
        <fullName evidence="14">Nrd1_1 protein</fullName>
    </submittedName>
    <submittedName>
        <fullName evidence="16">Nrd1_2 protein</fullName>
    </submittedName>
    <submittedName>
        <fullName evidence="15">Nrd1_3 protein</fullName>
    </submittedName>
</protein>
<evidence type="ECO:0000313" key="15">
    <source>
        <dbReference type="EMBL" id="JAG82017.1"/>
    </source>
</evidence>
<dbReference type="FunFam" id="3.30.830.10:FF:000005">
    <property type="entry name" value="nardilysin isoform X1"/>
    <property type="match status" value="1"/>
</dbReference>
<keyword evidence="4" id="KW-0378">Hydrolase</keyword>
<dbReference type="OrthoDB" id="952271at2759"/>
<keyword evidence="3" id="KW-0479">Metal-binding</keyword>
<dbReference type="GeneID" id="105268729"/>
<dbReference type="EMBL" id="GBYB01012248">
    <property type="protein sequence ID" value="JAG82015.1"/>
    <property type="molecule type" value="Transcribed_RNA"/>
</dbReference>
<dbReference type="AlphaFoldDB" id="A0A0C9R5C2"/>
<sequence length="1141" mass="131107">MFSSFRPSTLLSCAVKNLASHNRIMPKRSLGVSPVKKKFKSHHNQISQKMVIPQSDSPSVEDSNLADDRITASSMSDIKIEEATANIKVEYLDIPIKSDNDKKEYRVIKLPNGLTALLIADLYTANGACGNDEISEADTDESSTDGSDAECSSSSDASELMESYSDDECTSPKAPKKDEKMAACGLCVGVGSFSDPPEIQGLAHFLEHMVFMGSKKYPLENDFDAFITKRGGSDNASTECEQTTFYFEIDEKHLLSALDRFAQFFINPLMLRDAITREREAVESEFQMALPSDFYRKEQLFCSFAESHHPAKKFPWGNLVSLRDMVTDDKLYEELHNFRERHYSAHRMTMTIQARLPLDTLEDYVKQCFVNVPCNNLPPDDFSRFNGSKSFDTDHFRRIYKIKPIKDICQVELTWAMGSLHHLYRSKPHQYVSWLIGHEGKGSLISYLRKKMWCLDVFSGNGESGFEHSSMYALFSLSLVLTDEGHSHLKKVLDAIFSYINMIRKLGPQKRIFDEIKMIEDTNFRFADEVPPAEYVEDLCENMHFYSPEDYITGSDLYFEYNPEGIAACMEALTPDNVNIILFDKKFDDEKFEKVEPWFQTKYTDSKIPEDWIKSWKTLEPFEEFHLPEPNIFITDDFSLIPIESEILYPSKIHQDALSEIWYKPDSKFRLPECYMHFYFISPEVVASPEGAGMTDLMVTVLKQLLVEELYPATAAELNYQIEHGENGLLIKVCGFNQRLLLLLETISRHIANCSELITESLFQIMKEEQLKDYYNTFLKPSKLNKDVRLSILIVNHWTAVDKHAAVSGVTYDQFKNFVKYFCNHVYVQCLVQGNMREEEVIKNALKCFKILGCKPLLPNTFPRHRVNILPKGEVRCCRVRNFNGTDANSVVTNYYQSDLFSTRLSVIIELLMILMEEPIFNQLRTQEQLGYNVFAMLRNTSGVFGYSVTVHTQADKFSVEFIDERIEGFLKSFNEILKKSTEKELEGIKQALIKVKQCADIHLKEEVTRNWGEITANHYVFDRLAKEVEMVSEIGLDELRDWLENHIIGGKNLKKLSVQVVGNDKSKSSGEENCVPDNEEIQKNSKRKNLVKYGGEFEYSLKLMKNLPTEKLGKPDDYYITDIEEFKHGLFVYPVTVEVD</sequence>
<dbReference type="InterPro" id="IPR032632">
    <property type="entry name" value="Peptidase_M16_M"/>
</dbReference>
<keyword evidence="2" id="KW-0645">Protease</keyword>
<dbReference type="InterPro" id="IPR050626">
    <property type="entry name" value="Peptidase_M16"/>
</dbReference>
<feature type="compositionally biased region" description="Acidic residues" evidence="8">
    <location>
        <begin position="133"/>
        <end position="143"/>
    </location>
</feature>
<evidence type="ECO:0000313" key="18">
    <source>
        <dbReference type="RefSeq" id="XP_011306829.1"/>
    </source>
</evidence>
<reference evidence="18" key="2">
    <citation type="submission" date="2025-04" db="UniProtKB">
        <authorList>
            <consortium name="RefSeq"/>
        </authorList>
    </citation>
    <scope>IDENTIFICATION</scope>
    <source>
        <strain evidence="18">USDA-PBARC FA_bdor</strain>
        <tissue evidence="18">Whole organism</tissue>
    </source>
</reference>
<dbReference type="EMBL" id="GBYB01012250">
    <property type="protein sequence ID" value="JAG82017.1"/>
    <property type="molecule type" value="Transcribed_RNA"/>
</dbReference>
<keyword evidence="5" id="KW-0862">Zinc</keyword>
<evidence type="ECO:0000256" key="5">
    <source>
        <dbReference type="ARBA" id="ARBA00022833"/>
    </source>
</evidence>
<dbReference type="PANTHER" id="PTHR43690:SF18">
    <property type="entry name" value="INSULIN-DEGRADING ENZYME-RELATED"/>
    <property type="match status" value="1"/>
</dbReference>
<dbReference type="InterPro" id="IPR054734">
    <property type="entry name" value="PqqF-like_C_4"/>
</dbReference>
<evidence type="ECO:0000256" key="4">
    <source>
        <dbReference type="ARBA" id="ARBA00022801"/>
    </source>
</evidence>
<organism evidence="13">
    <name type="scientific">Fopius arisanus</name>
    <dbReference type="NCBI Taxonomy" id="64838"/>
    <lineage>
        <taxon>Eukaryota</taxon>
        <taxon>Metazoa</taxon>
        <taxon>Ecdysozoa</taxon>
        <taxon>Arthropoda</taxon>
        <taxon>Hexapoda</taxon>
        <taxon>Insecta</taxon>
        <taxon>Pterygota</taxon>
        <taxon>Neoptera</taxon>
        <taxon>Endopterygota</taxon>
        <taxon>Hymenoptera</taxon>
        <taxon>Apocrita</taxon>
        <taxon>Ichneumonoidea</taxon>
        <taxon>Braconidae</taxon>
        <taxon>Opiinae</taxon>
        <taxon>Fopius</taxon>
    </lineage>
</organism>
<evidence type="ECO:0000313" key="14">
    <source>
        <dbReference type="EMBL" id="JAG82015.1"/>
    </source>
</evidence>
<dbReference type="Pfam" id="PF00675">
    <property type="entry name" value="Peptidase_M16"/>
    <property type="match status" value="1"/>
</dbReference>
<name>A0A0C9R5C2_9HYME</name>
<dbReference type="KEGG" id="fas:105268729"/>
<evidence type="ECO:0000313" key="16">
    <source>
        <dbReference type="EMBL" id="JAG82019.1"/>
    </source>
</evidence>
<dbReference type="SUPFAM" id="SSF63411">
    <property type="entry name" value="LuxS/MPP-like metallohydrolase"/>
    <property type="match status" value="4"/>
</dbReference>
<accession>A0A9R1TAZ6</accession>
<dbReference type="Pfam" id="PF05193">
    <property type="entry name" value="Peptidase_M16_C"/>
    <property type="match status" value="1"/>
</dbReference>
<evidence type="ECO:0000256" key="2">
    <source>
        <dbReference type="ARBA" id="ARBA00022670"/>
    </source>
</evidence>
<dbReference type="GO" id="GO:0006508">
    <property type="term" value="P:proteolysis"/>
    <property type="evidence" value="ECO:0007669"/>
    <property type="project" value="UniProtKB-KW"/>
</dbReference>
<evidence type="ECO:0000313" key="17">
    <source>
        <dbReference type="Proteomes" id="UP000694866"/>
    </source>
</evidence>
<dbReference type="GO" id="GO:0004222">
    <property type="term" value="F:metalloendopeptidase activity"/>
    <property type="evidence" value="ECO:0007669"/>
    <property type="project" value="InterPro"/>
</dbReference>
<dbReference type="Pfam" id="PF16187">
    <property type="entry name" value="Peptidase_M16_M"/>
    <property type="match status" value="1"/>
</dbReference>